<evidence type="ECO:0000256" key="2">
    <source>
        <dbReference type="ARBA" id="ARBA00020110"/>
    </source>
</evidence>
<dbReference type="GO" id="GO:0009288">
    <property type="term" value="C:bacterial-type flagellum"/>
    <property type="evidence" value="ECO:0007669"/>
    <property type="project" value="UniProtKB-SubCell"/>
</dbReference>
<dbReference type="Pfam" id="PF00700">
    <property type="entry name" value="Flagellin_C"/>
    <property type="match status" value="1"/>
</dbReference>
<organism evidence="8 9">
    <name type="scientific">Heliobacterium mobile</name>
    <name type="common">Heliobacillus mobilis</name>
    <dbReference type="NCBI Taxonomy" id="28064"/>
    <lineage>
        <taxon>Bacteria</taxon>
        <taxon>Bacillati</taxon>
        <taxon>Bacillota</taxon>
        <taxon>Clostridia</taxon>
        <taxon>Eubacteriales</taxon>
        <taxon>Heliobacteriaceae</taxon>
        <taxon>Heliobacterium</taxon>
    </lineage>
</organism>
<dbReference type="AlphaFoldDB" id="A0A6I3SL54"/>
<dbReference type="GO" id="GO:0005576">
    <property type="term" value="C:extracellular region"/>
    <property type="evidence" value="ECO:0007669"/>
    <property type="project" value="UniProtKB-SubCell"/>
</dbReference>
<dbReference type="Gene3D" id="6.10.10.10">
    <property type="entry name" value="Flagellar export chaperone, C-terminal domain"/>
    <property type="match status" value="1"/>
</dbReference>
<dbReference type="InterPro" id="IPR042187">
    <property type="entry name" value="Flagellin_C_sub2"/>
</dbReference>
<name>A0A6I3SL54_HELMO</name>
<evidence type="ECO:0000259" key="6">
    <source>
        <dbReference type="Pfam" id="PF00669"/>
    </source>
</evidence>
<keyword evidence="8" id="KW-0969">Cilium</keyword>
<protein>
    <recommendedName>
        <fullName evidence="2 4">Flagellin</fullName>
    </recommendedName>
</protein>
<gene>
    <name evidence="8" type="ORF">GJ688_11750</name>
</gene>
<keyword evidence="5" id="KW-0175">Coiled coil</keyword>
<comment type="subcellular location">
    <subcellularLocation>
        <location evidence="4">Secreted</location>
    </subcellularLocation>
    <subcellularLocation>
        <location evidence="4">Bacterial flagellum</location>
    </subcellularLocation>
</comment>
<keyword evidence="9" id="KW-1185">Reference proteome</keyword>
<dbReference type="Pfam" id="PF00669">
    <property type="entry name" value="Flagellin_N"/>
    <property type="match status" value="1"/>
</dbReference>
<dbReference type="OrthoDB" id="9796789at2"/>
<dbReference type="PRINTS" id="PR00207">
    <property type="entry name" value="FLAGELLIN"/>
</dbReference>
<keyword evidence="8" id="KW-0966">Cell projection</keyword>
<dbReference type="PANTHER" id="PTHR42792:SF2">
    <property type="entry name" value="FLAGELLIN"/>
    <property type="match status" value="1"/>
</dbReference>
<keyword evidence="8" id="KW-0282">Flagellum</keyword>
<keyword evidence="3 4" id="KW-0975">Bacterial flagellum</keyword>
<dbReference type="Gene3D" id="1.20.1330.10">
    <property type="entry name" value="f41 fragment of flagellin, N-terminal domain"/>
    <property type="match status" value="2"/>
</dbReference>
<proteinExistence type="inferred from homology"/>
<evidence type="ECO:0000256" key="4">
    <source>
        <dbReference type="RuleBase" id="RU362073"/>
    </source>
</evidence>
<evidence type="ECO:0000256" key="5">
    <source>
        <dbReference type="SAM" id="Coils"/>
    </source>
</evidence>
<evidence type="ECO:0000256" key="3">
    <source>
        <dbReference type="ARBA" id="ARBA00023143"/>
    </source>
</evidence>
<comment type="function">
    <text evidence="4">Flagellin is the subunit protein which polymerizes to form the filaments of bacterial flagella.</text>
</comment>
<dbReference type="InterPro" id="IPR001492">
    <property type="entry name" value="Flagellin"/>
</dbReference>
<sequence length="433" mass="46584">MRINHNIQALNAYRQLSNNQNAVSKHMEKLSSGLRINRASDDAAGLAISERMRSQIRGLTVAERNGLDGVSLIQTAEAALDSVHEMLQRMRELSVQSANGIYTEQDRNALQDEVDELIKEIDRVAGHTEFNTRKLLNGNMGRAVSGAVANIQTNSLVTSMGSAFNASADLINLADRAGNKFGVVSGDTVQLSFVVNGKLLQTSGIKITNSTTFNDVIGAVAVKDMNGASCGNVSGYFKLTVSGTKLNFTALSGGYAKAVYGITFTFRDAQGIMKTPATDALSSFHETRQALVSRPPGDATLQIGPNTNQHLGLEIGDVTSAALGLKSYSGAEFSIKINTQQDANVAIKVFDEAIAKISKERSKLGAFQNRLEYTINNLKVANESLTAAESRIRDTDMAMEMTEFTKQNIITQSATAMLAQANQLPQGILQLLK</sequence>
<reference evidence="8 9" key="1">
    <citation type="submission" date="2019-11" db="EMBL/GenBank/DDBJ databases">
        <title>Whole-genome sequence of a the green, strictly anaerobic photosynthetic bacterium Heliobacillus mobilis DSM 6151.</title>
        <authorList>
            <person name="Kyndt J.A."/>
            <person name="Meyer T.E."/>
        </authorList>
    </citation>
    <scope>NUCLEOTIDE SEQUENCE [LARGE SCALE GENOMIC DNA]</scope>
    <source>
        <strain evidence="8 9">DSM 6151</strain>
    </source>
</reference>
<evidence type="ECO:0000256" key="1">
    <source>
        <dbReference type="ARBA" id="ARBA00005709"/>
    </source>
</evidence>
<comment type="similarity">
    <text evidence="1 4">Belongs to the bacterial flagellin family.</text>
</comment>
<dbReference type="EMBL" id="WNKU01000013">
    <property type="protein sequence ID" value="MTV49649.1"/>
    <property type="molecule type" value="Genomic_DNA"/>
</dbReference>
<dbReference type="Proteomes" id="UP000430670">
    <property type="component" value="Unassembled WGS sequence"/>
</dbReference>
<dbReference type="Gene3D" id="2.30.220.10">
    <property type="entry name" value="f41 fragment of flagellin, C-terminal domain"/>
    <property type="match status" value="1"/>
</dbReference>
<feature type="domain" description="Flagellin N-terminal" evidence="6">
    <location>
        <begin position="3"/>
        <end position="139"/>
    </location>
</feature>
<dbReference type="RefSeq" id="WP_155476748.1">
    <property type="nucleotide sequence ID" value="NZ_WNKU01000013.1"/>
</dbReference>
<dbReference type="InterPro" id="IPR001029">
    <property type="entry name" value="Flagellin_N"/>
</dbReference>
<accession>A0A6I3SL54</accession>
<dbReference type="Gene3D" id="2.170.280.10">
    <property type="entry name" value="f41 fragment of flagellin, middle domain"/>
    <property type="match status" value="1"/>
</dbReference>
<dbReference type="InterPro" id="IPR046358">
    <property type="entry name" value="Flagellin_C"/>
</dbReference>
<keyword evidence="4" id="KW-0964">Secreted</keyword>
<dbReference type="Gene3D" id="6.10.280.190">
    <property type="match status" value="1"/>
</dbReference>
<dbReference type="GO" id="GO:0005198">
    <property type="term" value="F:structural molecule activity"/>
    <property type="evidence" value="ECO:0007669"/>
    <property type="project" value="UniProtKB-UniRule"/>
</dbReference>
<feature type="coiled-coil region" evidence="5">
    <location>
        <begin position="73"/>
        <end position="127"/>
    </location>
</feature>
<evidence type="ECO:0000313" key="8">
    <source>
        <dbReference type="EMBL" id="MTV49649.1"/>
    </source>
</evidence>
<dbReference type="PANTHER" id="PTHR42792">
    <property type="entry name" value="FLAGELLIN"/>
    <property type="match status" value="1"/>
</dbReference>
<comment type="caution">
    <text evidence="8">The sequence shown here is derived from an EMBL/GenBank/DDBJ whole genome shotgun (WGS) entry which is preliminary data.</text>
</comment>
<evidence type="ECO:0000259" key="7">
    <source>
        <dbReference type="Pfam" id="PF00700"/>
    </source>
</evidence>
<evidence type="ECO:0000313" key="9">
    <source>
        <dbReference type="Proteomes" id="UP000430670"/>
    </source>
</evidence>
<dbReference type="SUPFAM" id="SSF64518">
    <property type="entry name" value="Phase 1 flagellin"/>
    <property type="match status" value="1"/>
</dbReference>
<feature type="domain" description="Flagellin C-terminal" evidence="7">
    <location>
        <begin position="347"/>
        <end position="432"/>
    </location>
</feature>